<dbReference type="Proteomes" id="UP000694545">
    <property type="component" value="Unplaced"/>
</dbReference>
<dbReference type="InterPro" id="IPR019819">
    <property type="entry name" value="Carboxylesterase_B_CS"/>
</dbReference>
<dbReference type="CDD" id="cd00312">
    <property type="entry name" value="Esterase_lipase"/>
    <property type="match status" value="1"/>
</dbReference>
<dbReference type="InterPro" id="IPR019826">
    <property type="entry name" value="Carboxylesterase_B_AS"/>
</dbReference>
<accession>A0A8D2LED2</accession>
<feature type="domain" description="Carboxylesterase type B" evidence="5">
    <location>
        <begin position="271"/>
        <end position="505"/>
    </location>
</feature>
<dbReference type="SUPFAM" id="SSF53474">
    <property type="entry name" value="alpha/beta-Hydrolases"/>
    <property type="match status" value="1"/>
</dbReference>
<dbReference type="InterPro" id="IPR051093">
    <property type="entry name" value="Neuroligin/BSAL"/>
</dbReference>
<dbReference type="PROSITE" id="PS00941">
    <property type="entry name" value="CARBOXYLESTERASE_B_2"/>
    <property type="match status" value="1"/>
</dbReference>
<keyword evidence="7" id="KW-1185">Reference proteome</keyword>
<comment type="similarity">
    <text evidence="1 4">Belongs to the type-B carboxylesterase/lipase family.</text>
</comment>
<evidence type="ECO:0000256" key="4">
    <source>
        <dbReference type="RuleBase" id="RU361235"/>
    </source>
</evidence>
<organism evidence="6 7">
    <name type="scientific">Varanus komodoensis</name>
    <name type="common">Komodo dragon</name>
    <dbReference type="NCBI Taxonomy" id="61221"/>
    <lineage>
        <taxon>Eukaryota</taxon>
        <taxon>Metazoa</taxon>
        <taxon>Chordata</taxon>
        <taxon>Craniata</taxon>
        <taxon>Vertebrata</taxon>
        <taxon>Euteleostomi</taxon>
        <taxon>Lepidosauria</taxon>
        <taxon>Squamata</taxon>
        <taxon>Bifurcata</taxon>
        <taxon>Unidentata</taxon>
        <taxon>Episquamata</taxon>
        <taxon>Toxicofera</taxon>
        <taxon>Anguimorpha</taxon>
        <taxon>Paleoanguimorpha</taxon>
        <taxon>Varanoidea</taxon>
        <taxon>Varanidae</taxon>
        <taxon>Varanus</taxon>
    </lineage>
</organism>
<dbReference type="Gene3D" id="3.40.50.1820">
    <property type="entry name" value="alpha/beta hydrolase"/>
    <property type="match status" value="2"/>
</dbReference>
<dbReference type="EC" id="3.1.1.-" evidence="4"/>
<dbReference type="InterPro" id="IPR029058">
    <property type="entry name" value="AB_hydrolase_fold"/>
</dbReference>
<dbReference type="PANTHER" id="PTHR43903">
    <property type="entry name" value="NEUROLIGIN"/>
    <property type="match status" value="1"/>
</dbReference>
<feature type="chain" id="PRO_5034296229" description="Carboxylic ester hydrolase" evidence="4">
    <location>
        <begin position="26"/>
        <end position="523"/>
    </location>
</feature>
<evidence type="ECO:0000259" key="5">
    <source>
        <dbReference type="Pfam" id="PF00135"/>
    </source>
</evidence>
<evidence type="ECO:0000256" key="1">
    <source>
        <dbReference type="ARBA" id="ARBA00005964"/>
    </source>
</evidence>
<evidence type="ECO:0000313" key="7">
    <source>
        <dbReference type="Proteomes" id="UP000694545"/>
    </source>
</evidence>
<evidence type="ECO:0000256" key="2">
    <source>
        <dbReference type="ARBA" id="ARBA00022729"/>
    </source>
</evidence>
<reference evidence="6" key="2">
    <citation type="submission" date="2025-09" db="UniProtKB">
        <authorList>
            <consortium name="Ensembl"/>
        </authorList>
    </citation>
    <scope>IDENTIFICATION</scope>
</reference>
<reference evidence="6" key="1">
    <citation type="submission" date="2025-08" db="UniProtKB">
        <authorList>
            <consortium name="Ensembl"/>
        </authorList>
    </citation>
    <scope>IDENTIFICATION</scope>
</reference>
<dbReference type="OMA" id="LPMIDVP"/>
<keyword evidence="3 4" id="KW-0378">Hydrolase</keyword>
<dbReference type="AlphaFoldDB" id="A0A8D2LED2"/>
<dbReference type="Pfam" id="PF00135">
    <property type="entry name" value="COesterase"/>
    <property type="match status" value="2"/>
</dbReference>
<proteinExistence type="inferred from homology"/>
<feature type="domain" description="Carboxylesterase type B" evidence="5">
    <location>
        <begin position="31"/>
        <end position="270"/>
    </location>
</feature>
<dbReference type="PROSITE" id="PS00122">
    <property type="entry name" value="CARBOXYLESTERASE_B_1"/>
    <property type="match status" value="1"/>
</dbReference>
<dbReference type="InterPro" id="IPR002018">
    <property type="entry name" value="CarbesteraseB"/>
</dbReference>
<evidence type="ECO:0000256" key="3">
    <source>
        <dbReference type="ARBA" id="ARBA00022801"/>
    </source>
</evidence>
<dbReference type="GO" id="GO:0016787">
    <property type="term" value="F:hydrolase activity"/>
    <property type="evidence" value="ECO:0007669"/>
    <property type="project" value="UniProtKB-KW"/>
</dbReference>
<protein>
    <recommendedName>
        <fullName evidence="4">Carboxylic ester hydrolase</fullName>
        <ecNumber evidence="4">3.1.1.-</ecNumber>
    </recommendedName>
</protein>
<keyword evidence="2 4" id="KW-0732">Signal</keyword>
<sequence length="523" mass="58367">MAQPSWKMVLWAIGAASFIIIESKAAEGVLPEVATRYGSLRGKRARVKGTEKLADVFLGVPFARPPTGSLRFSPPQPPQPWDGVKDATAHPTVCPQDLSTLKGIQKRWKETHPPLHSSEDCLYLNIYRPANSSHASKFPVMVWIHGGEFIFGAASRFDGSALAAYEDVVVVIIQYRLGILGFFSTGDENARGNWAALDHLAAFRWIRDNIKPFGGDPESVTLFGVSAGSFLVSAHILSPLSKGLFHRAILESGTSLFPLAFKSKPRLYEENFGLVVDGVFLPKTSEDLLAGKELNAVPLIVGVTNNEFGWNIRRTSQLEGLKEPGDRNTMFATLRALGSPLGVPEEVLPMLLDEYLGDTSDPDKLRDGFLDLLGDAAFVVPAIRTLNYLKEAGAPVYFFEYQHRPSLYHDTKPDYVKADHADEVGFVFGGPFLTGDTRLRDEATEDERLLSRTMMKYWANFARTGNPNRDGLVEWPAYNNAEQYLELNLKQKASRKLKEEKVEFWMKRLPEKIKELRGRHTEL</sequence>
<name>A0A8D2LED2_VARKO</name>
<evidence type="ECO:0000313" key="6">
    <source>
        <dbReference type="Ensembl" id="ENSVKKP00000020357.1"/>
    </source>
</evidence>
<feature type="signal peptide" evidence="4">
    <location>
        <begin position="1"/>
        <end position="25"/>
    </location>
</feature>
<dbReference type="Ensembl" id="ENSVKKT00000020862.1">
    <property type="protein sequence ID" value="ENSVKKP00000020357.1"/>
    <property type="gene ID" value="ENSVKKG00000013718.1"/>
</dbReference>